<dbReference type="Gene3D" id="2.60.120.1440">
    <property type="match status" value="1"/>
</dbReference>
<feature type="transmembrane region" description="Helical" evidence="1">
    <location>
        <begin position="94"/>
        <end position="113"/>
    </location>
</feature>
<comment type="caution">
    <text evidence="4">The sequence shown here is derived from an EMBL/GenBank/DDBJ whole genome shotgun (WGS) entry which is preliminary data.</text>
</comment>
<dbReference type="InterPro" id="IPR032508">
    <property type="entry name" value="FecR_C"/>
</dbReference>
<evidence type="ECO:0008006" key="6">
    <source>
        <dbReference type="Google" id="ProtNLM"/>
    </source>
</evidence>
<keyword evidence="1" id="KW-0472">Membrane</keyword>
<name>U6RFE8_9BACT</name>
<feature type="domain" description="Protein FecR C-terminal" evidence="3">
    <location>
        <begin position="267"/>
        <end position="335"/>
    </location>
</feature>
<dbReference type="GO" id="GO:0016989">
    <property type="term" value="F:sigma factor antagonist activity"/>
    <property type="evidence" value="ECO:0007669"/>
    <property type="project" value="TreeGrafter"/>
</dbReference>
<dbReference type="FunFam" id="2.60.120.1440:FF:000001">
    <property type="entry name" value="Putative anti-sigma factor"/>
    <property type="match status" value="1"/>
</dbReference>
<dbReference type="Pfam" id="PF16344">
    <property type="entry name" value="FecR_C"/>
    <property type="match status" value="1"/>
</dbReference>
<evidence type="ECO:0000259" key="3">
    <source>
        <dbReference type="Pfam" id="PF16344"/>
    </source>
</evidence>
<keyword evidence="5" id="KW-1185">Reference proteome</keyword>
<evidence type="ECO:0000313" key="5">
    <source>
        <dbReference type="Proteomes" id="UP000017831"/>
    </source>
</evidence>
<dbReference type="HOGENOM" id="CLU_050192_2_3_10"/>
<dbReference type="EMBL" id="AQHY01000026">
    <property type="protein sequence ID" value="EOA54426.1"/>
    <property type="molecule type" value="Genomic_DNA"/>
</dbReference>
<dbReference type="InterPro" id="IPR006860">
    <property type="entry name" value="FecR"/>
</dbReference>
<dbReference type="Pfam" id="PF04773">
    <property type="entry name" value="FecR"/>
    <property type="match status" value="1"/>
</dbReference>
<dbReference type="Proteomes" id="UP000017831">
    <property type="component" value="Unassembled WGS sequence"/>
</dbReference>
<dbReference type="OrthoDB" id="676789at2"/>
<accession>U6RFE8</accession>
<protein>
    <recommendedName>
        <fullName evidence="6">FecR protein domain-containing protein</fullName>
    </recommendedName>
</protein>
<dbReference type="AlphaFoldDB" id="U6RFE8"/>
<keyword evidence="1" id="KW-0812">Transmembrane</keyword>
<dbReference type="PIRSF" id="PIRSF018266">
    <property type="entry name" value="FecR"/>
    <property type="match status" value="1"/>
</dbReference>
<dbReference type="STRING" id="1121098.HMPREF1534_02304"/>
<dbReference type="InterPro" id="IPR012373">
    <property type="entry name" value="Ferrdict_sens_TM"/>
</dbReference>
<dbReference type="PANTHER" id="PTHR30273:SF2">
    <property type="entry name" value="PROTEIN FECR"/>
    <property type="match status" value="1"/>
</dbReference>
<evidence type="ECO:0000313" key="4">
    <source>
        <dbReference type="EMBL" id="EOA54426.1"/>
    </source>
</evidence>
<evidence type="ECO:0000256" key="1">
    <source>
        <dbReference type="SAM" id="Phobius"/>
    </source>
</evidence>
<dbReference type="eggNOG" id="COG3712">
    <property type="taxonomic scope" value="Bacteria"/>
</dbReference>
<dbReference type="PATRIC" id="fig|1121098.3.peg.2345"/>
<organism evidence="4 5">
    <name type="scientific">Phocaeicola massiliensis B84634 = Timone 84634 = DSM 17679 = JCM 13223</name>
    <dbReference type="NCBI Taxonomy" id="1121098"/>
    <lineage>
        <taxon>Bacteria</taxon>
        <taxon>Pseudomonadati</taxon>
        <taxon>Bacteroidota</taxon>
        <taxon>Bacteroidia</taxon>
        <taxon>Bacteroidales</taxon>
        <taxon>Bacteroidaceae</taxon>
        <taxon>Phocaeicola</taxon>
    </lineage>
</organism>
<reference evidence="4 5" key="1">
    <citation type="submission" date="2013-04" db="EMBL/GenBank/DDBJ databases">
        <title>The Genome Sequence of Bacteroides massiliensis DSM 17679.</title>
        <authorList>
            <consortium name="The Broad Institute Genomics Platform"/>
            <person name="Earl A."/>
            <person name="Ward D."/>
            <person name="Feldgarden M."/>
            <person name="Gevers D."/>
            <person name="Martens E."/>
            <person name="Fenner L."/>
            <person name="Roux V."/>
            <person name="Mallet M.N."/>
            <person name="Raoult D."/>
            <person name="Walker B."/>
            <person name="Young S."/>
            <person name="Zeng Q."/>
            <person name="Gargeya S."/>
            <person name="Fitzgerald M."/>
            <person name="Haas B."/>
            <person name="Abouelleil A."/>
            <person name="Allen A.W."/>
            <person name="Alvarado L."/>
            <person name="Arachchi H.M."/>
            <person name="Berlin A.M."/>
            <person name="Chapman S.B."/>
            <person name="Gainer-Dewar J."/>
            <person name="Goldberg J."/>
            <person name="Griggs A."/>
            <person name="Gujja S."/>
            <person name="Hansen M."/>
            <person name="Howarth C."/>
            <person name="Imamovic A."/>
            <person name="Ireland A."/>
            <person name="Larimer J."/>
            <person name="McCowan C."/>
            <person name="Murphy C."/>
            <person name="Pearson M."/>
            <person name="Poon T.W."/>
            <person name="Priest M."/>
            <person name="Roberts A."/>
            <person name="Saif S."/>
            <person name="Shea T."/>
            <person name="Sisk P."/>
            <person name="Sykes S."/>
            <person name="Wortman J."/>
            <person name="Nusbaum C."/>
            <person name="Birren B."/>
        </authorList>
    </citation>
    <scope>NUCLEOTIDE SEQUENCE [LARGE SCALE GENOMIC DNA]</scope>
    <source>
        <strain evidence="5">B84634 / Timone 84634 / DSM 17679 / JCM 13223</strain>
    </source>
</reference>
<evidence type="ECO:0000259" key="2">
    <source>
        <dbReference type="Pfam" id="PF04773"/>
    </source>
</evidence>
<dbReference type="Gene3D" id="3.55.50.30">
    <property type="match status" value="1"/>
</dbReference>
<feature type="domain" description="FecR protein" evidence="2">
    <location>
        <begin position="132"/>
        <end position="221"/>
    </location>
</feature>
<sequence length="337" mass="38954">MQMKEEYNDIDGLITSYLSGNLDKASFSELQKWTMESEANRIYVRNKLELWFSSGVSGSVEPFDEDAAFTLFQQRAAIFPKKEKPARRSFSWKMLYRVAAVLLVLLVPFATYYQGKHTVKQNFSDIVVEASLGTHTKLNLPDGSLVWLNAGSKVTYSQGFGVDDRKLTLEGEGYFEVAHNEKVPFEVCTKEVNLRVLGTKFNFKNYSNDEEVMISLVEGKVALQNGIKAMEELYLEPNERMVLNKLTGEMVKSKANVEYANIWRDNKLFFDEELLEDIAKKLMRSYDVRIEVADSLRDRRFYGDFMINKNTIEEVLETIASTSRMNYRYENGKYILY</sequence>
<dbReference type="PANTHER" id="PTHR30273">
    <property type="entry name" value="PERIPLASMIC SIGNAL SENSOR AND SIGMA FACTOR ACTIVATOR FECR-RELATED"/>
    <property type="match status" value="1"/>
</dbReference>
<proteinExistence type="predicted"/>
<gene>
    <name evidence="4" type="ORF">HMPREF1534_02304</name>
</gene>
<keyword evidence="1" id="KW-1133">Transmembrane helix</keyword>